<comment type="caution">
    <text evidence="1">The sequence shown here is derived from an EMBL/GenBank/DDBJ whole genome shotgun (WGS) entry which is preliminary data.</text>
</comment>
<evidence type="ECO:0000313" key="2">
    <source>
        <dbReference type="Proteomes" id="UP000623467"/>
    </source>
</evidence>
<organism evidence="1 2">
    <name type="scientific">Mycena sanguinolenta</name>
    <dbReference type="NCBI Taxonomy" id="230812"/>
    <lineage>
        <taxon>Eukaryota</taxon>
        <taxon>Fungi</taxon>
        <taxon>Dikarya</taxon>
        <taxon>Basidiomycota</taxon>
        <taxon>Agaricomycotina</taxon>
        <taxon>Agaricomycetes</taxon>
        <taxon>Agaricomycetidae</taxon>
        <taxon>Agaricales</taxon>
        <taxon>Marasmiineae</taxon>
        <taxon>Mycenaceae</taxon>
        <taxon>Mycena</taxon>
    </lineage>
</organism>
<evidence type="ECO:0000313" key="1">
    <source>
        <dbReference type="EMBL" id="KAF7359214.1"/>
    </source>
</evidence>
<proteinExistence type="predicted"/>
<gene>
    <name evidence="1" type="ORF">MSAN_01263500</name>
</gene>
<keyword evidence="2" id="KW-1185">Reference proteome</keyword>
<dbReference type="AlphaFoldDB" id="A0A8H7D231"/>
<accession>A0A8H7D231</accession>
<reference evidence="1" key="1">
    <citation type="submission" date="2020-05" db="EMBL/GenBank/DDBJ databases">
        <title>Mycena genomes resolve the evolution of fungal bioluminescence.</title>
        <authorList>
            <person name="Tsai I.J."/>
        </authorList>
    </citation>
    <scope>NUCLEOTIDE SEQUENCE</scope>
    <source>
        <strain evidence="1">160909Yilan</strain>
    </source>
</reference>
<dbReference type="OrthoDB" id="3270336at2759"/>
<sequence>MAASIYRTIPDGASHGKQYDGRFPLMESDVDSGLVAHDVDISASEQDTLGSYNQFDDIEEDDSQSYASIASDLHTALHKWYGFIMSTPRKTPATKPEMSVVSSLVGLQDINMDFKDVMATFFGQLLEAKTPNDIDKELLDFHQRDSALFRDWPFAIRREVLTNTLEETPSVYYVLLDHKNSLGSRVLLLQSAANVLEILRQGWGPRLKDVAKHLLSRGMAFHIAIMESSELVRKPAVRPKHHRAVDVNSGLGSRKGNFRANINDYRAYVAQRDSQLLDTSRGHIALSYGGVIGRLARTEISIEKGLCGPGADVYDVGTCLWDGKSSHAYWHETLTEHEIDLICGVYYVKTGVRKKVETGAEQTMLLSFWPKPNSWARGNLDPGWWSAECEGVVSKTALPVRGG</sequence>
<dbReference type="Proteomes" id="UP000623467">
    <property type="component" value="Unassembled WGS sequence"/>
</dbReference>
<protein>
    <submittedName>
        <fullName evidence="1">Uncharacterized protein</fullName>
    </submittedName>
</protein>
<name>A0A8H7D231_9AGAR</name>
<dbReference type="EMBL" id="JACAZH010000009">
    <property type="protein sequence ID" value="KAF7359214.1"/>
    <property type="molecule type" value="Genomic_DNA"/>
</dbReference>